<feature type="region of interest" description="Disordered" evidence="9">
    <location>
        <begin position="1"/>
        <end position="32"/>
    </location>
</feature>
<evidence type="ECO:0000256" key="5">
    <source>
        <dbReference type="ARBA" id="ARBA00022747"/>
    </source>
</evidence>
<dbReference type="InterPro" id="IPR002941">
    <property type="entry name" value="DNA_methylase_N4/N6"/>
</dbReference>
<sequence>MPSRDNENHSGEATRLSGPSASPIAESHETWTVHQGDARNTDAFLAKIAQSTKGVSEPFLTTSITSPPYANVVDYGVPGQIGFSQSYDDYLEECHLIFASLYKWTNDDGSMWLVADSVTQSPGPGRPSRLRPLPFDLGRMAESAGWTLRDVIVWRKDRTRPWSNRGRLRNGFEYVLYFVKSDKYKYRIDRLRDFSGLKSWWVRYPERHNPWGLAPDNVWEIPIPLQGSWATTQLRHACPFPSALVERILLLSTDEGDVVFDPFAGSGMVAAVSEASKRLALGIELNPTFVKAYQQHIRPETLIDREVGTPEIATITTELLLSLRVLKFPRELLRQILRGGIRRNEIAGVVVSAAPFDLTPRSSSYASISCELWLADSVSEVRGEEILRLAELVSAVPPLSKFTLDCIVKVTSLADGSARHADEVFSVYRKGRTWSEFDRHGGEWVPYLEKFSADSLPPILSALTVQQALEIE</sequence>
<evidence type="ECO:0000256" key="1">
    <source>
        <dbReference type="ARBA" id="ARBA00010203"/>
    </source>
</evidence>
<gene>
    <name evidence="11" type="ORF">E3N84_10530</name>
</gene>
<dbReference type="PRINTS" id="PR00508">
    <property type="entry name" value="S21N4MTFRASE"/>
</dbReference>
<evidence type="ECO:0000256" key="4">
    <source>
        <dbReference type="ARBA" id="ARBA00022691"/>
    </source>
</evidence>
<keyword evidence="3 11" id="KW-0808">Transferase</keyword>
<comment type="catalytic activity">
    <reaction evidence="7">
        <text>a 2'-deoxycytidine in DNA + S-adenosyl-L-methionine = an N(4)-methyl-2'-deoxycytidine in DNA + S-adenosyl-L-homocysteine + H(+)</text>
        <dbReference type="Rhea" id="RHEA:16857"/>
        <dbReference type="Rhea" id="RHEA-COMP:11369"/>
        <dbReference type="Rhea" id="RHEA-COMP:13674"/>
        <dbReference type="ChEBI" id="CHEBI:15378"/>
        <dbReference type="ChEBI" id="CHEBI:57856"/>
        <dbReference type="ChEBI" id="CHEBI:59789"/>
        <dbReference type="ChEBI" id="CHEBI:85452"/>
        <dbReference type="ChEBI" id="CHEBI:137933"/>
        <dbReference type="EC" id="2.1.1.113"/>
    </reaction>
</comment>
<dbReference type="RefSeq" id="WP_104096281.1">
    <property type="nucleotide sequence ID" value="NZ_JACHBP010000001.1"/>
</dbReference>
<keyword evidence="12" id="KW-1185">Reference proteome</keyword>
<keyword evidence="4" id="KW-0949">S-adenosyl-L-methionine</keyword>
<name>A0A4R8VD77_9MICO</name>
<feature type="domain" description="DNA methylase N-4/N-6" evidence="10">
    <location>
        <begin position="63"/>
        <end position="294"/>
    </location>
</feature>
<dbReference type="InterPro" id="IPR001091">
    <property type="entry name" value="RM_Methyltransferase"/>
</dbReference>
<dbReference type="AlphaFoldDB" id="A0A4R8VD77"/>
<dbReference type="GO" id="GO:0003677">
    <property type="term" value="F:DNA binding"/>
    <property type="evidence" value="ECO:0007669"/>
    <property type="project" value="UniProtKB-KW"/>
</dbReference>
<evidence type="ECO:0000313" key="11">
    <source>
        <dbReference type="EMBL" id="TFB80426.1"/>
    </source>
</evidence>
<organism evidence="11 12">
    <name type="scientific">Terrimesophilobacter mesophilus</name>
    <dbReference type="NCBI Taxonomy" id="433647"/>
    <lineage>
        <taxon>Bacteria</taxon>
        <taxon>Bacillati</taxon>
        <taxon>Actinomycetota</taxon>
        <taxon>Actinomycetes</taxon>
        <taxon>Micrococcales</taxon>
        <taxon>Microbacteriaceae</taxon>
        <taxon>Terrimesophilobacter</taxon>
    </lineage>
</organism>
<reference evidence="11 12" key="1">
    <citation type="submission" date="2019-03" db="EMBL/GenBank/DDBJ databases">
        <title>Genomics of glacier-inhabiting Cryobacterium strains.</title>
        <authorList>
            <person name="Liu Q."/>
            <person name="Xin Y.-H."/>
        </authorList>
    </citation>
    <scope>NUCLEOTIDE SEQUENCE [LARGE SCALE GENOMIC DNA]</scope>
    <source>
        <strain evidence="11 12">CGMCC 1.10440</strain>
    </source>
</reference>
<evidence type="ECO:0000256" key="2">
    <source>
        <dbReference type="ARBA" id="ARBA00022603"/>
    </source>
</evidence>
<dbReference type="InterPro" id="IPR029063">
    <property type="entry name" value="SAM-dependent_MTases_sf"/>
</dbReference>
<dbReference type="Pfam" id="PF01555">
    <property type="entry name" value="N6_N4_Mtase"/>
    <property type="match status" value="1"/>
</dbReference>
<dbReference type="GO" id="GO:0008170">
    <property type="term" value="F:N-methyltransferase activity"/>
    <property type="evidence" value="ECO:0007669"/>
    <property type="project" value="InterPro"/>
</dbReference>
<proteinExistence type="inferred from homology"/>
<feature type="compositionally biased region" description="Basic and acidic residues" evidence="9">
    <location>
        <begin position="1"/>
        <end position="12"/>
    </location>
</feature>
<dbReference type="Gene3D" id="3.40.50.150">
    <property type="entry name" value="Vaccinia Virus protein VP39"/>
    <property type="match status" value="1"/>
</dbReference>
<dbReference type="InterPro" id="IPR017985">
    <property type="entry name" value="MeTrfase_CN4_CS"/>
</dbReference>
<dbReference type="GO" id="GO:0032259">
    <property type="term" value="P:methylation"/>
    <property type="evidence" value="ECO:0007669"/>
    <property type="project" value="UniProtKB-KW"/>
</dbReference>
<dbReference type="OrthoDB" id="9773060at2"/>
<evidence type="ECO:0000259" key="10">
    <source>
        <dbReference type="Pfam" id="PF01555"/>
    </source>
</evidence>
<dbReference type="Proteomes" id="UP000298488">
    <property type="component" value="Unassembled WGS sequence"/>
</dbReference>
<keyword evidence="5" id="KW-0680">Restriction system</keyword>
<comment type="caution">
    <text evidence="11">The sequence shown here is derived from an EMBL/GenBank/DDBJ whole genome shotgun (WGS) entry which is preliminary data.</text>
</comment>
<keyword evidence="2 11" id="KW-0489">Methyltransferase</keyword>
<dbReference type="PROSITE" id="PS00093">
    <property type="entry name" value="N4_MTASE"/>
    <property type="match status" value="1"/>
</dbReference>
<evidence type="ECO:0000256" key="8">
    <source>
        <dbReference type="RuleBase" id="RU362026"/>
    </source>
</evidence>
<evidence type="ECO:0000256" key="3">
    <source>
        <dbReference type="ARBA" id="ARBA00022679"/>
    </source>
</evidence>
<dbReference type="EC" id="2.1.1.-" evidence="8"/>
<evidence type="ECO:0000256" key="6">
    <source>
        <dbReference type="ARBA" id="ARBA00023125"/>
    </source>
</evidence>
<evidence type="ECO:0000256" key="7">
    <source>
        <dbReference type="ARBA" id="ARBA00049120"/>
    </source>
</evidence>
<comment type="similarity">
    <text evidence="1">Belongs to the N(4)/N(6)-methyltransferase family. N(4) subfamily.</text>
</comment>
<protein>
    <recommendedName>
        <fullName evidence="8">Methyltransferase</fullName>
        <ecNumber evidence="8">2.1.1.-</ecNumber>
    </recommendedName>
</protein>
<dbReference type="GO" id="GO:0015667">
    <property type="term" value="F:site-specific DNA-methyltransferase (cytosine-N4-specific) activity"/>
    <property type="evidence" value="ECO:0007669"/>
    <property type="project" value="UniProtKB-EC"/>
</dbReference>
<evidence type="ECO:0000256" key="9">
    <source>
        <dbReference type="SAM" id="MobiDB-lite"/>
    </source>
</evidence>
<dbReference type="GO" id="GO:0009307">
    <property type="term" value="P:DNA restriction-modification system"/>
    <property type="evidence" value="ECO:0007669"/>
    <property type="project" value="UniProtKB-KW"/>
</dbReference>
<accession>A0A4R8VD77</accession>
<dbReference type="SUPFAM" id="SSF53335">
    <property type="entry name" value="S-adenosyl-L-methionine-dependent methyltransferases"/>
    <property type="match status" value="1"/>
</dbReference>
<dbReference type="EMBL" id="SOFI01000003">
    <property type="protein sequence ID" value="TFB80426.1"/>
    <property type="molecule type" value="Genomic_DNA"/>
</dbReference>
<keyword evidence="6" id="KW-0238">DNA-binding</keyword>
<evidence type="ECO:0000313" key="12">
    <source>
        <dbReference type="Proteomes" id="UP000298488"/>
    </source>
</evidence>